<name>A0A6J5S8S2_9CAUD</name>
<reference evidence="2" key="1">
    <citation type="submission" date="2020-05" db="EMBL/GenBank/DDBJ databases">
        <authorList>
            <person name="Chiriac C."/>
            <person name="Salcher M."/>
            <person name="Ghai R."/>
            <person name="Kavagutti S V."/>
        </authorList>
    </citation>
    <scope>NUCLEOTIDE SEQUENCE</scope>
</reference>
<evidence type="ECO:0000313" key="1">
    <source>
        <dbReference type="EMBL" id="CAB4196270.1"/>
    </source>
</evidence>
<evidence type="ECO:0000313" key="3">
    <source>
        <dbReference type="EMBL" id="CAB4221672.1"/>
    </source>
</evidence>
<dbReference type="EMBL" id="LR797504">
    <property type="protein sequence ID" value="CAB4221672.1"/>
    <property type="molecule type" value="Genomic_DNA"/>
</dbReference>
<gene>
    <name evidence="1" type="ORF">UFOVP1286_76</name>
    <name evidence="2" type="ORF">UFOVP1407_13</name>
    <name evidence="3" type="ORF">UFOVP1640_73</name>
</gene>
<dbReference type="EMBL" id="LR797360">
    <property type="protein sequence ID" value="CAB4205517.1"/>
    <property type="molecule type" value="Genomic_DNA"/>
</dbReference>
<organism evidence="2">
    <name type="scientific">uncultured Caudovirales phage</name>
    <dbReference type="NCBI Taxonomy" id="2100421"/>
    <lineage>
        <taxon>Viruses</taxon>
        <taxon>Duplodnaviria</taxon>
        <taxon>Heunggongvirae</taxon>
        <taxon>Uroviricota</taxon>
        <taxon>Caudoviricetes</taxon>
        <taxon>Peduoviridae</taxon>
        <taxon>Maltschvirus</taxon>
        <taxon>Maltschvirus maltsch</taxon>
    </lineage>
</organism>
<proteinExistence type="predicted"/>
<protein>
    <submittedName>
        <fullName evidence="2">Uncharacterized protein</fullName>
    </submittedName>
</protein>
<evidence type="ECO:0000313" key="2">
    <source>
        <dbReference type="EMBL" id="CAB4205517.1"/>
    </source>
</evidence>
<dbReference type="EMBL" id="LR797247">
    <property type="protein sequence ID" value="CAB4196270.1"/>
    <property type="molecule type" value="Genomic_DNA"/>
</dbReference>
<accession>A0A6J5S8S2</accession>
<sequence>MKKYTAGDLETAIQQVWQTSDDLELFFRYHGDVEIPMTEDEIANALLGLKMLHDMRIWHLQDMHCRVFELNQYCTDPGKLAVRDDMFGDVEAYLNKKKKGSKK</sequence>